<name>A0A099TWS4_9HELI</name>
<evidence type="ECO:0000256" key="5">
    <source>
        <dbReference type="ARBA" id="ARBA00023125"/>
    </source>
</evidence>
<dbReference type="AlphaFoldDB" id="A0A099TWS4"/>
<dbReference type="PANTHER" id="PTHR34719:SF2">
    <property type="entry name" value="NICKEL-RESPONSIVE REGULATOR"/>
    <property type="match status" value="1"/>
</dbReference>
<dbReference type="Gene3D" id="1.10.1220.10">
    <property type="entry name" value="Met repressor-like"/>
    <property type="match status" value="1"/>
</dbReference>
<dbReference type="SUPFAM" id="SSF55021">
    <property type="entry name" value="ACT-like"/>
    <property type="match status" value="1"/>
</dbReference>
<dbReference type="PANTHER" id="PTHR34719">
    <property type="entry name" value="NICKEL-RESPONSIVE REGULATOR"/>
    <property type="match status" value="1"/>
</dbReference>
<dbReference type="InterPro" id="IPR045865">
    <property type="entry name" value="ACT-like_dom_sf"/>
</dbReference>
<dbReference type="InterPro" id="IPR010985">
    <property type="entry name" value="Ribbon_hlx_hlx"/>
</dbReference>
<evidence type="ECO:0000313" key="10">
    <source>
        <dbReference type="EMBL" id="STQ85664.1"/>
    </source>
</evidence>
<dbReference type="CDD" id="cd22231">
    <property type="entry name" value="RHH_NikR_HicB-like"/>
    <property type="match status" value="1"/>
</dbReference>
<evidence type="ECO:0000256" key="1">
    <source>
        <dbReference type="ARBA" id="ARBA00008478"/>
    </source>
</evidence>
<dbReference type="GO" id="GO:0003700">
    <property type="term" value="F:DNA-binding transcription factor activity"/>
    <property type="evidence" value="ECO:0007669"/>
    <property type="project" value="UniProtKB-UniRule"/>
</dbReference>
<dbReference type="GO" id="GO:0003677">
    <property type="term" value="F:DNA binding"/>
    <property type="evidence" value="ECO:0007669"/>
    <property type="project" value="UniProtKB-KW"/>
</dbReference>
<evidence type="ECO:0000256" key="2">
    <source>
        <dbReference type="ARBA" id="ARBA00022596"/>
    </source>
</evidence>
<dbReference type="RefSeq" id="WP_034557661.1">
    <property type="nucleotide sequence ID" value="NZ_FZML01000015.1"/>
</dbReference>
<gene>
    <name evidence="10" type="primary">nikR</name>
    <name evidence="11" type="ORF">LS73_004350</name>
    <name evidence="10" type="ORF">NCTC12714_00450</name>
</gene>
<evidence type="ECO:0000313" key="12">
    <source>
        <dbReference type="Proteomes" id="UP000029922"/>
    </source>
</evidence>
<keyword evidence="13" id="KW-1185">Reference proteome</keyword>
<organism evidence="10 13">
    <name type="scientific">Helicobacter muridarum</name>
    <dbReference type="NCBI Taxonomy" id="216"/>
    <lineage>
        <taxon>Bacteria</taxon>
        <taxon>Pseudomonadati</taxon>
        <taxon>Campylobacterota</taxon>
        <taxon>Epsilonproteobacteria</taxon>
        <taxon>Campylobacterales</taxon>
        <taxon>Helicobacteraceae</taxon>
        <taxon>Helicobacter</taxon>
    </lineage>
</organism>
<dbReference type="InterPro" id="IPR014864">
    <property type="entry name" value="TF_NikR_Ni-bd_C"/>
</dbReference>
<dbReference type="NCBIfam" id="NF002815">
    <property type="entry name" value="PRK02967.1"/>
    <property type="match status" value="1"/>
</dbReference>
<dbReference type="InterPro" id="IPR050192">
    <property type="entry name" value="CopG/NikR_regulator"/>
</dbReference>
<dbReference type="EMBL" id="JRPD02000006">
    <property type="protein sequence ID" value="TLE00645.1"/>
    <property type="molecule type" value="Genomic_DNA"/>
</dbReference>
<dbReference type="Pfam" id="PF01402">
    <property type="entry name" value="RHH_1"/>
    <property type="match status" value="1"/>
</dbReference>
<dbReference type="Proteomes" id="UP000255139">
    <property type="component" value="Unassembled WGS sequence"/>
</dbReference>
<evidence type="ECO:0000259" key="9">
    <source>
        <dbReference type="Pfam" id="PF08753"/>
    </source>
</evidence>
<keyword evidence="3 7" id="KW-0479">Metal-binding</keyword>
<feature type="binding site" evidence="7">
    <location>
        <position position="95"/>
    </location>
    <ligand>
        <name>Ni(2+)</name>
        <dbReference type="ChEBI" id="CHEBI:49786"/>
    </ligand>
</feature>
<comment type="function">
    <text evidence="7">Transcriptional regulator.</text>
</comment>
<comment type="cofactor">
    <cofactor evidence="7">
        <name>Ni(2+)</name>
        <dbReference type="ChEBI" id="CHEBI:49786"/>
    </cofactor>
    <text evidence="7">Binds 1 nickel ion per subunit.</text>
</comment>
<evidence type="ECO:0000259" key="8">
    <source>
        <dbReference type="Pfam" id="PF01402"/>
    </source>
</evidence>
<evidence type="ECO:0000256" key="7">
    <source>
        <dbReference type="HAMAP-Rule" id="MF_00476"/>
    </source>
</evidence>
<dbReference type="GO" id="GO:0016151">
    <property type="term" value="F:nickel cation binding"/>
    <property type="evidence" value="ECO:0007669"/>
    <property type="project" value="UniProtKB-UniRule"/>
</dbReference>
<dbReference type="InterPro" id="IPR013321">
    <property type="entry name" value="Arc_rbn_hlx_hlx"/>
</dbReference>
<evidence type="ECO:0000313" key="13">
    <source>
        <dbReference type="Proteomes" id="UP000255139"/>
    </source>
</evidence>
<dbReference type="NCBIfam" id="NF003381">
    <property type="entry name" value="PRK04460.1"/>
    <property type="match status" value="1"/>
</dbReference>
<dbReference type="SUPFAM" id="SSF47598">
    <property type="entry name" value="Ribbon-helix-helix"/>
    <property type="match status" value="1"/>
</dbReference>
<dbReference type="GO" id="GO:0010045">
    <property type="term" value="P:response to nickel cation"/>
    <property type="evidence" value="ECO:0007669"/>
    <property type="project" value="InterPro"/>
</dbReference>
<evidence type="ECO:0000256" key="4">
    <source>
        <dbReference type="ARBA" id="ARBA00023015"/>
    </source>
</evidence>
<dbReference type="Proteomes" id="UP000029922">
    <property type="component" value="Unassembled WGS sequence"/>
</dbReference>
<proteinExistence type="inferred from homology"/>
<protein>
    <recommendedName>
        <fullName evidence="7">Putative nickel-responsive regulator</fullName>
    </recommendedName>
</protein>
<keyword evidence="2 7" id="KW-0533">Nickel</keyword>
<dbReference type="Gene3D" id="3.30.70.1150">
    <property type="entry name" value="ACT-like. Chain A, domain 2"/>
    <property type="match status" value="1"/>
</dbReference>
<dbReference type="NCBIfam" id="NF001884">
    <property type="entry name" value="PRK00630.1"/>
    <property type="match status" value="1"/>
</dbReference>
<dbReference type="EMBL" id="UGJE01000002">
    <property type="protein sequence ID" value="STQ85664.1"/>
    <property type="molecule type" value="Genomic_DNA"/>
</dbReference>
<feature type="binding site" evidence="7">
    <location>
        <position position="103"/>
    </location>
    <ligand>
        <name>Ni(2+)</name>
        <dbReference type="ChEBI" id="CHEBI:49786"/>
    </ligand>
</feature>
<feature type="domain" description="Transcription factor NikR nickel binding C-terminal" evidence="9">
    <location>
        <begin position="62"/>
        <end position="136"/>
    </location>
</feature>
<dbReference type="NCBIfam" id="NF002169">
    <property type="entry name" value="PRK01002.1"/>
    <property type="match status" value="1"/>
</dbReference>
<keyword evidence="6 7" id="KW-0804">Transcription</keyword>
<evidence type="ECO:0000256" key="3">
    <source>
        <dbReference type="ARBA" id="ARBA00022723"/>
    </source>
</evidence>
<dbReference type="InterPro" id="IPR027271">
    <property type="entry name" value="Acetolactate_synth/TF_NikR_C"/>
</dbReference>
<dbReference type="OrthoDB" id="9806294at2"/>
<reference evidence="11 12" key="1">
    <citation type="journal article" date="2014" name="Genome Announc.">
        <title>Draft genome sequences of eight enterohepatic helicobacter species isolated from both laboratory and wild rodents.</title>
        <authorList>
            <person name="Sheh A."/>
            <person name="Shen Z."/>
            <person name="Fox J.G."/>
        </authorList>
    </citation>
    <scope>NUCLEOTIDE SEQUENCE [LARGE SCALE GENOMIC DNA]</scope>
    <source>
        <strain evidence="11 12">ST1</strain>
    </source>
</reference>
<evidence type="ECO:0000313" key="11">
    <source>
        <dbReference type="EMBL" id="TLE00645.1"/>
    </source>
</evidence>
<feature type="binding site" evidence="7">
    <location>
        <position position="84"/>
    </location>
    <ligand>
        <name>Ni(2+)</name>
        <dbReference type="ChEBI" id="CHEBI:49786"/>
    </ligand>
</feature>
<evidence type="ECO:0000256" key="6">
    <source>
        <dbReference type="ARBA" id="ARBA00023163"/>
    </source>
</evidence>
<reference evidence="10 13" key="2">
    <citation type="submission" date="2018-06" db="EMBL/GenBank/DDBJ databases">
        <authorList>
            <consortium name="Pathogen Informatics"/>
            <person name="Doyle S."/>
        </authorList>
    </citation>
    <scope>NUCLEOTIDE SEQUENCE [LARGE SCALE GENOMIC DNA]</scope>
    <source>
        <strain evidence="10 13">NCTC12714</strain>
    </source>
</reference>
<accession>A0A099TWS4</accession>
<dbReference type="InterPro" id="IPR002145">
    <property type="entry name" value="CopG"/>
</dbReference>
<dbReference type="STRING" id="216.LS73_03700"/>
<feature type="domain" description="Ribbon-helix-helix protein CopG" evidence="8">
    <location>
        <begin position="9"/>
        <end position="46"/>
    </location>
</feature>
<feature type="binding site" evidence="7">
    <location>
        <position position="97"/>
    </location>
    <ligand>
        <name>Ni(2+)</name>
        <dbReference type="ChEBI" id="CHEBI:49786"/>
    </ligand>
</feature>
<dbReference type="Pfam" id="PF08753">
    <property type="entry name" value="NikR_C"/>
    <property type="match status" value="1"/>
</dbReference>
<dbReference type="InterPro" id="IPR022988">
    <property type="entry name" value="Ni_resp_reg_NikR"/>
</dbReference>
<dbReference type="HAMAP" id="MF_00476">
    <property type="entry name" value="NikR"/>
    <property type="match status" value="1"/>
</dbReference>
<keyword evidence="4 7" id="KW-0805">Transcription regulation</keyword>
<comment type="similarity">
    <text evidence="1 7">Belongs to the transcriptional regulatory CopG/NikR family.</text>
</comment>
<sequence length="142" mass="16106">MLDNNQIIRFSVSLPANLLQELDSKITQNAYQSRSELIRDLIREKLVDSKWEDKKNSNGFLGVLVLVYDHHKNGLNQRLNEIQHNAGVNIICNTHIHIDSNNCLETIVITGNKQDIESLSLEIGGLYGVKFCKLTRTASFDI</sequence>
<keyword evidence="5 7" id="KW-0238">DNA-binding</keyword>